<evidence type="ECO:0000313" key="2">
    <source>
        <dbReference type="WBParaSite" id="maker-uti_cns_0000401-snap-gene-2.6-mRNA-1"/>
    </source>
</evidence>
<name>A0A1I8G0R9_9PLAT</name>
<dbReference type="GO" id="GO:0005524">
    <property type="term" value="F:ATP binding"/>
    <property type="evidence" value="ECO:0007669"/>
    <property type="project" value="UniProtKB-KW"/>
</dbReference>
<dbReference type="GO" id="GO:0015937">
    <property type="term" value="P:coenzyme A biosynthetic process"/>
    <property type="evidence" value="ECO:0007669"/>
    <property type="project" value="UniProtKB-KW"/>
</dbReference>
<dbReference type="InterPro" id="IPR004567">
    <property type="entry name" value="Type_II_PanK"/>
</dbReference>
<evidence type="ECO:0000313" key="1">
    <source>
        <dbReference type="Proteomes" id="UP000095280"/>
    </source>
</evidence>
<dbReference type="GO" id="GO:0004594">
    <property type="term" value="F:pantothenate kinase activity"/>
    <property type="evidence" value="ECO:0007669"/>
    <property type="project" value="TreeGrafter"/>
</dbReference>
<dbReference type="Gene3D" id="3.30.420.40">
    <property type="match status" value="1"/>
</dbReference>
<dbReference type="SUPFAM" id="SSF53067">
    <property type="entry name" value="Actin-like ATPase domain"/>
    <property type="match status" value="1"/>
</dbReference>
<sequence>MEMSSAPKFVFKDSVKVPKSLLEGLPCRLSFDNGATLSKILYVTSDSTDSSNSAAVLNFVTVAKSDFQAAMRWIAKQPDCQQRERQHLGDSLVKMTGVNFAYQDLMKETFNANCEHVIELLTQVRGCHWMVTNLPDEQAFLPAMEPDPLFQLKLDNPLMANIMEKFKIDGADTAAQFPAILVCLGSGSMISVLDAEGKMSSFHFCLFGGKTLQGMARLMIGTSSYDELMALAEKGDRANVDLLVREVIASDPASPYGQFNGDIPMMHFGKAAEDRLSRDGARKEDVARSLVSLFCANLLGSLISISTLTKVPKVYFGGNFFLNPLARREFENAKCLLMQMGAGFQHRFLRNAGHLGAVGALVATNADAGAYLKFA</sequence>
<accession>A0A1I8G0R9</accession>
<dbReference type="GO" id="GO:0005829">
    <property type="term" value="C:cytosol"/>
    <property type="evidence" value="ECO:0007669"/>
    <property type="project" value="TreeGrafter"/>
</dbReference>
<dbReference type="PANTHER" id="PTHR12280">
    <property type="entry name" value="PANTOTHENATE KINASE"/>
    <property type="match status" value="1"/>
</dbReference>
<dbReference type="CDD" id="cd24086">
    <property type="entry name" value="ASKHA_NBD_PanK-II_euk"/>
    <property type="match status" value="1"/>
</dbReference>
<reference evidence="2" key="1">
    <citation type="submission" date="2016-11" db="UniProtKB">
        <authorList>
            <consortium name="WormBaseParasite"/>
        </authorList>
    </citation>
    <scope>IDENTIFICATION</scope>
</reference>
<dbReference type="GO" id="GO:0005634">
    <property type="term" value="C:nucleus"/>
    <property type="evidence" value="ECO:0007669"/>
    <property type="project" value="TreeGrafter"/>
</dbReference>
<dbReference type="AlphaFoldDB" id="A0A1I8G0R9"/>
<dbReference type="Pfam" id="PF03630">
    <property type="entry name" value="Fumble"/>
    <property type="match status" value="1"/>
</dbReference>
<organism evidence="1 2">
    <name type="scientific">Macrostomum lignano</name>
    <dbReference type="NCBI Taxonomy" id="282301"/>
    <lineage>
        <taxon>Eukaryota</taxon>
        <taxon>Metazoa</taxon>
        <taxon>Spiralia</taxon>
        <taxon>Lophotrochozoa</taxon>
        <taxon>Platyhelminthes</taxon>
        <taxon>Rhabditophora</taxon>
        <taxon>Macrostomorpha</taxon>
        <taxon>Macrostomida</taxon>
        <taxon>Macrostomidae</taxon>
        <taxon>Macrostomum</taxon>
    </lineage>
</organism>
<dbReference type="OrthoDB" id="6287391at2759"/>
<dbReference type="WBParaSite" id="maker-uti_cns_0000401-snap-gene-2.6-mRNA-1">
    <property type="protein sequence ID" value="maker-uti_cns_0000401-snap-gene-2.6-mRNA-1"/>
    <property type="gene ID" value="maker-uti_cns_0000401-snap-gene-2.6"/>
</dbReference>
<dbReference type="Proteomes" id="UP000095280">
    <property type="component" value="Unplaced"/>
</dbReference>
<dbReference type="InterPro" id="IPR043129">
    <property type="entry name" value="ATPase_NBD"/>
</dbReference>
<dbReference type="STRING" id="282301.A0A1I8G0R9"/>
<dbReference type="PANTHER" id="PTHR12280:SF20">
    <property type="entry name" value="4'-PHOSPHOPANTETHEINE PHOSPHATASE"/>
    <property type="match status" value="1"/>
</dbReference>
<proteinExistence type="predicted"/>
<protein>
    <submittedName>
        <fullName evidence="2">Glucokinase</fullName>
    </submittedName>
</protein>
<keyword evidence="1" id="KW-1185">Reference proteome</keyword>